<keyword evidence="3" id="KW-1185">Reference proteome</keyword>
<dbReference type="InParanoid" id="A0A0C2X6A6"/>
<protein>
    <submittedName>
        <fullName evidence="2">Uncharacterized protein</fullName>
    </submittedName>
</protein>
<sequence>MQTIGLWERRSPQKLVWYYDTDWKVVLATARRAVELVCLGAWWYHSNKAICLLDALRMILFALFGVFSMITLSFKKSEPSTNVEGRLGRPFGIPDIAFIVLALPSIAIAPSALLASMIGRRFFPSRARTINQVLSCFSCLFFRVASFYFQARFVLSYLGSGNGPEFSVDLKQNISRASANSQMTTAEP</sequence>
<keyword evidence="1" id="KW-0812">Transmembrane</keyword>
<keyword evidence="1" id="KW-1133">Transmembrane helix</keyword>
<evidence type="ECO:0000313" key="3">
    <source>
        <dbReference type="Proteomes" id="UP000054549"/>
    </source>
</evidence>
<organism evidence="2 3">
    <name type="scientific">Amanita muscaria (strain Koide BX008)</name>
    <dbReference type="NCBI Taxonomy" id="946122"/>
    <lineage>
        <taxon>Eukaryota</taxon>
        <taxon>Fungi</taxon>
        <taxon>Dikarya</taxon>
        <taxon>Basidiomycota</taxon>
        <taxon>Agaricomycotina</taxon>
        <taxon>Agaricomycetes</taxon>
        <taxon>Agaricomycetidae</taxon>
        <taxon>Agaricales</taxon>
        <taxon>Pluteineae</taxon>
        <taxon>Amanitaceae</taxon>
        <taxon>Amanita</taxon>
    </lineage>
</organism>
<dbReference type="Proteomes" id="UP000054549">
    <property type="component" value="Unassembled WGS sequence"/>
</dbReference>
<accession>A0A0C2X6A6</accession>
<dbReference type="AlphaFoldDB" id="A0A0C2X6A6"/>
<evidence type="ECO:0000256" key="1">
    <source>
        <dbReference type="SAM" id="Phobius"/>
    </source>
</evidence>
<feature type="transmembrane region" description="Helical" evidence="1">
    <location>
        <begin position="55"/>
        <end position="74"/>
    </location>
</feature>
<keyword evidence="1" id="KW-0472">Membrane</keyword>
<reference evidence="2 3" key="1">
    <citation type="submission" date="2014-04" db="EMBL/GenBank/DDBJ databases">
        <title>Evolutionary Origins and Diversification of the Mycorrhizal Mutualists.</title>
        <authorList>
            <consortium name="DOE Joint Genome Institute"/>
            <consortium name="Mycorrhizal Genomics Consortium"/>
            <person name="Kohler A."/>
            <person name="Kuo A."/>
            <person name="Nagy L.G."/>
            <person name="Floudas D."/>
            <person name="Copeland A."/>
            <person name="Barry K.W."/>
            <person name="Cichocki N."/>
            <person name="Veneault-Fourrey C."/>
            <person name="LaButti K."/>
            <person name="Lindquist E.A."/>
            <person name="Lipzen A."/>
            <person name="Lundell T."/>
            <person name="Morin E."/>
            <person name="Murat C."/>
            <person name="Riley R."/>
            <person name="Ohm R."/>
            <person name="Sun H."/>
            <person name="Tunlid A."/>
            <person name="Henrissat B."/>
            <person name="Grigoriev I.V."/>
            <person name="Hibbett D.S."/>
            <person name="Martin F."/>
        </authorList>
    </citation>
    <scope>NUCLEOTIDE SEQUENCE [LARGE SCALE GENOMIC DNA]</scope>
    <source>
        <strain evidence="2 3">Koide BX008</strain>
    </source>
</reference>
<feature type="transmembrane region" description="Helical" evidence="1">
    <location>
        <begin position="96"/>
        <end position="118"/>
    </location>
</feature>
<gene>
    <name evidence="2" type="ORF">M378DRAFT_162667</name>
</gene>
<dbReference type="EMBL" id="KN818246">
    <property type="protein sequence ID" value="KIL64816.1"/>
    <property type="molecule type" value="Genomic_DNA"/>
</dbReference>
<proteinExistence type="predicted"/>
<name>A0A0C2X6A6_AMAMK</name>
<feature type="non-terminal residue" evidence="2">
    <location>
        <position position="1"/>
    </location>
</feature>
<dbReference type="HOGENOM" id="CLU_1440703_0_0_1"/>
<evidence type="ECO:0000313" key="2">
    <source>
        <dbReference type="EMBL" id="KIL64816.1"/>
    </source>
</evidence>